<dbReference type="Proteomes" id="UP000603474">
    <property type="component" value="Unassembled WGS sequence"/>
</dbReference>
<accession>A0ABR7KEF6</accession>
<dbReference type="EMBL" id="JACRWG010000068">
    <property type="protein sequence ID" value="MBC6010842.1"/>
    <property type="molecule type" value="Genomic_DNA"/>
</dbReference>
<dbReference type="PANTHER" id="PTHR10000">
    <property type="entry name" value="PHOSPHOSERINE PHOSPHATASE"/>
    <property type="match status" value="1"/>
</dbReference>
<dbReference type="InterPro" id="IPR023214">
    <property type="entry name" value="HAD_sf"/>
</dbReference>
<gene>
    <name evidence="1" type="ORF">H8909_11490</name>
</gene>
<evidence type="ECO:0000313" key="1">
    <source>
        <dbReference type="EMBL" id="MBC6010842.1"/>
    </source>
</evidence>
<name>A0ABR7KEF6_9FIRM</name>
<dbReference type="PROSITE" id="PS01229">
    <property type="entry name" value="COF_2"/>
    <property type="match status" value="1"/>
</dbReference>
<dbReference type="NCBIfam" id="TIGR00099">
    <property type="entry name" value="Cof-subfamily"/>
    <property type="match status" value="1"/>
</dbReference>
<dbReference type="SFLD" id="SFLDS00003">
    <property type="entry name" value="Haloacid_Dehalogenase"/>
    <property type="match status" value="1"/>
</dbReference>
<organism evidence="1 2">
    <name type="scientific">Catenibacterium faecis</name>
    <dbReference type="NCBI Taxonomy" id="2764323"/>
    <lineage>
        <taxon>Bacteria</taxon>
        <taxon>Bacillati</taxon>
        <taxon>Bacillota</taxon>
        <taxon>Erysipelotrichia</taxon>
        <taxon>Erysipelotrichales</taxon>
        <taxon>Coprobacillaceae</taxon>
        <taxon>Catenibacterium</taxon>
    </lineage>
</organism>
<dbReference type="Gene3D" id="3.30.1240.10">
    <property type="match status" value="1"/>
</dbReference>
<protein>
    <submittedName>
        <fullName evidence="1">HAD family phosphatase</fullName>
    </submittedName>
</protein>
<dbReference type="InterPro" id="IPR036412">
    <property type="entry name" value="HAD-like_sf"/>
</dbReference>
<dbReference type="Pfam" id="PF08282">
    <property type="entry name" value="Hydrolase_3"/>
    <property type="match status" value="1"/>
</dbReference>
<dbReference type="PANTHER" id="PTHR10000:SF53">
    <property type="entry name" value="5-AMINO-6-(5-PHOSPHO-D-RIBITYLAMINO)URACIL PHOSPHATASE YBJI-RELATED"/>
    <property type="match status" value="1"/>
</dbReference>
<dbReference type="Gene3D" id="3.40.50.1000">
    <property type="entry name" value="HAD superfamily/HAD-like"/>
    <property type="match status" value="1"/>
</dbReference>
<dbReference type="InterPro" id="IPR000150">
    <property type="entry name" value="Cof"/>
</dbReference>
<evidence type="ECO:0000313" key="2">
    <source>
        <dbReference type="Proteomes" id="UP000603474"/>
    </source>
</evidence>
<dbReference type="RefSeq" id="WP_187012932.1">
    <property type="nucleotide sequence ID" value="NZ_JACRWG010000068.1"/>
</dbReference>
<sequence length="284" mass="32402">MIKLIATDMDGTFLDNKKQFDKSFIDLFFEMKEQGVLFVAASGNQYARLYQKFLPMSEDMYFIADGGSYIAKGPNTLEVFDMDRKKAFLAIERVKEHYPDFKIVVAGEKYAYARKKDHLTKELTTYYCSNKLIDDFDEIDEPITKVAILDPNGDIKKNAGDITSILPSGLQIITSGNEWMDIQRDGVNKGLGMRYIQEHEHISRDECLAFGDQMNDYALLNSVKYGFAMENAVDEIKKLAYGITDSNEDQGCLKIIKKALRKNKEQAANDLLFIIKITMILDIK</sequence>
<reference evidence="1 2" key="1">
    <citation type="submission" date="2020-08" db="EMBL/GenBank/DDBJ databases">
        <authorList>
            <person name="Liu C."/>
            <person name="Sun Q."/>
        </authorList>
    </citation>
    <scope>NUCLEOTIDE SEQUENCE [LARGE SCALE GENOMIC DNA]</scope>
    <source>
        <strain evidence="1 2">NSJ-22</strain>
    </source>
</reference>
<comment type="caution">
    <text evidence="1">The sequence shown here is derived from an EMBL/GenBank/DDBJ whole genome shotgun (WGS) entry which is preliminary data.</text>
</comment>
<dbReference type="NCBIfam" id="TIGR01484">
    <property type="entry name" value="HAD-SF-IIB"/>
    <property type="match status" value="1"/>
</dbReference>
<dbReference type="InterPro" id="IPR006379">
    <property type="entry name" value="HAD-SF_hydro_IIB"/>
</dbReference>
<keyword evidence="2" id="KW-1185">Reference proteome</keyword>
<proteinExistence type="predicted"/>
<dbReference type="SUPFAM" id="SSF56784">
    <property type="entry name" value="HAD-like"/>
    <property type="match status" value="1"/>
</dbReference>
<dbReference type="SFLD" id="SFLDG01140">
    <property type="entry name" value="C2.B:_Phosphomannomutase_and_P"/>
    <property type="match status" value="1"/>
</dbReference>